<dbReference type="InterPro" id="IPR012341">
    <property type="entry name" value="6hp_glycosidase-like_sf"/>
</dbReference>
<reference evidence="7" key="1">
    <citation type="journal article" date="2025" name="Foods">
        <title>Unveiling the Microbial Signatures of Arabica Coffee Cherries: Insights into Ripeness Specific Diversity, Functional Traits, and Implications for Quality and Safety.</title>
        <authorList>
            <consortium name="RefSeq"/>
            <person name="Tenea G.N."/>
            <person name="Cifuentes V."/>
            <person name="Reyes P."/>
            <person name="Cevallos-Vallejos M."/>
        </authorList>
    </citation>
    <scope>NUCLEOTIDE SEQUENCE [LARGE SCALE GENOMIC DNA]</scope>
</reference>
<dbReference type="RefSeq" id="XP_071902987.1">
    <property type="nucleotide sequence ID" value="XM_072046886.1"/>
</dbReference>
<organism evidence="7 8">
    <name type="scientific">Coffea arabica</name>
    <name type="common">Arabian coffee</name>
    <dbReference type="NCBI Taxonomy" id="13443"/>
    <lineage>
        <taxon>Eukaryota</taxon>
        <taxon>Viridiplantae</taxon>
        <taxon>Streptophyta</taxon>
        <taxon>Embryophyta</taxon>
        <taxon>Tracheophyta</taxon>
        <taxon>Spermatophyta</taxon>
        <taxon>Magnoliopsida</taxon>
        <taxon>eudicotyledons</taxon>
        <taxon>Gunneridae</taxon>
        <taxon>Pentapetalae</taxon>
        <taxon>asterids</taxon>
        <taxon>lamiids</taxon>
        <taxon>Gentianales</taxon>
        <taxon>Rubiaceae</taxon>
        <taxon>Ixoroideae</taxon>
        <taxon>Gardenieae complex</taxon>
        <taxon>Bertiereae - Coffeeae clade</taxon>
        <taxon>Coffeeae</taxon>
        <taxon>Coffea</taxon>
    </lineage>
</organism>
<keyword evidence="5" id="KW-1015">Disulfide bond</keyword>
<dbReference type="Pfam" id="PF01532">
    <property type="entry name" value="Glyco_hydro_47"/>
    <property type="match status" value="1"/>
</dbReference>
<evidence type="ECO:0000256" key="4">
    <source>
        <dbReference type="ARBA" id="ARBA00022801"/>
    </source>
</evidence>
<comment type="similarity">
    <text evidence="3 6">Belongs to the glycosyl hydrolase 47 family.</text>
</comment>
<dbReference type="PANTHER" id="PTHR11742:SF6">
    <property type="entry name" value="MANNOSYL-OLIGOSACCHARIDE ALPHA-1,2-MANNOSIDASE IA-RELATED"/>
    <property type="match status" value="1"/>
</dbReference>
<evidence type="ECO:0000313" key="8">
    <source>
        <dbReference type="RefSeq" id="XP_071902987.1"/>
    </source>
</evidence>
<evidence type="ECO:0000256" key="6">
    <source>
        <dbReference type="RuleBase" id="RU361193"/>
    </source>
</evidence>
<protein>
    <recommendedName>
        <fullName evidence="6">alpha-1,2-Mannosidase</fullName>
        <ecNumber evidence="6">3.2.1.-</ecNumber>
    </recommendedName>
</protein>
<dbReference type="InterPro" id="IPR036026">
    <property type="entry name" value="Seven-hairpin_glycosidases"/>
</dbReference>
<dbReference type="InterPro" id="IPR050749">
    <property type="entry name" value="Glycosyl_Hydrolase_47"/>
</dbReference>
<dbReference type="SUPFAM" id="SSF48225">
    <property type="entry name" value="Seven-hairpin glycosidases"/>
    <property type="match status" value="1"/>
</dbReference>
<dbReference type="EC" id="3.2.1.-" evidence="6"/>
<dbReference type="Gene3D" id="1.50.10.10">
    <property type="match status" value="1"/>
</dbReference>
<sequence>MLDLISVQNPLCFNFKKENEVGSVKQVKTFEPLAVVGGLLSAYDLSGDKVFLEKAQDIADRLLPTYDTPSGIPYNVISLAHENLHNPGWTGVDSILTDSGTEQLEFIVLSQRTGNPKNRQKVENVILFLSRTFPTDGLLPIYVNPQRGTTSYSTITSGAMGDSFYEYLLKVWIQGNKTASVNHYREMWETSMKGLSSLVKRTTPSSFAYICEKIGNSLTDKMDDLACFAPGMLVLGSSGYASDESQKFLSLAEEVNTVFKRFIISCSV</sequence>
<dbReference type="PRINTS" id="PR00747">
    <property type="entry name" value="GLYHDRLASE47"/>
</dbReference>
<gene>
    <name evidence="8" type="primary">LOC113741323</name>
</gene>
<reference evidence="8" key="2">
    <citation type="submission" date="2025-08" db="UniProtKB">
        <authorList>
            <consortium name="RefSeq"/>
        </authorList>
    </citation>
    <scope>IDENTIFICATION</scope>
    <source>
        <tissue evidence="8">Leaves</tissue>
    </source>
</reference>
<name>A0ABM4U6S6_COFAR</name>
<keyword evidence="7" id="KW-1185">Reference proteome</keyword>
<evidence type="ECO:0000256" key="3">
    <source>
        <dbReference type="ARBA" id="ARBA00007658"/>
    </source>
</evidence>
<evidence type="ECO:0000256" key="1">
    <source>
        <dbReference type="ARBA" id="ARBA00001913"/>
    </source>
</evidence>
<comment type="pathway">
    <text evidence="2">Protein modification; protein glycosylation.</text>
</comment>
<keyword evidence="6" id="KW-0326">Glycosidase</keyword>
<dbReference type="Proteomes" id="UP001652660">
    <property type="component" value="Chromosome 1c"/>
</dbReference>
<dbReference type="PANTHER" id="PTHR11742">
    <property type="entry name" value="MANNOSYL-OLIGOSACCHARIDE ALPHA-1,2-MANNOSIDASE-RELATED"/>
    <property type="match status" value="1"/>
</dbReference>
<dbReference type="GeneID" id="113741323"/>
<comment type="cofactor">
    <cofactor evidence="1">
        <name>Ca(2+)</name>
        <dbReference type="ChEBI" id="CHEBI:29108"/>
    </cofactor>
</comment>
<dbReference type="InterPro" id="IPR001382">
    <property type="entry name" value="Glyco_hydro_47"/>
</dbReference>
<evidence type="ECO:0000256" key="2">
    <source>
        <dbReference type="ARBA" id="ARBA00004922"/>
    </source>
</evidence>
<keyword evidence="4 6" id="KW-0378">Hydrolase</keyword>
<accession>A0ABM4U6S6</accession>
<evidence type="ECO:0000313" key="7">
    <source>
        <dbReference type="Proteomes" id="UP001652660"/>
    </source>
</evidence>
<evidence type="ECO:0000256" key="5">
    <source>
        <dbReference type="ARBA" id="ARBA00023157"/>
    </source>
</evidence>
<proteinExistence type="inferred from homology"/>